<name>D7KK41_ARALL</name>
<proteinExistence type="predicted"/>
<evidence type="ECO:0000313" key="2">
    <source>
        <dbReference type="Proteomes" id="UP000008694"/>
    </source>
</evidence>
<sequence length="213" mass="24562">MDIRNFRVEEPQNAQVNHIDFLTKKDALNIYTKNMSNQKDYDRNLESEIDTNSFLHDDLALSLSGGTFNIKEPLENNISSSHGIHTQDSNERGIDKHLTTIDIENTSGMEISNFCVQETLYAQLDRFLLNDDFFASPYSKNQSCQKDYEHTNSYFHDDLALSLVGGTFNRKYPLESYISSSHNIHRQYSDEMAIDQDITAIDFENTSWVMNAH</sequence>
<protein>
    <submittedName>
        <fullName evidence="1">Predicted protein</fullName>
    </submittedName>
</protein>
<dbReference type="EMBL" id="GL348713">
    <property type="protein sequence ID" value="EFH67344.1"/>
    <property type="molecule type" value="Genomic_DNA"/>
</dbReference>
<dbReference type="Proteomes" id="UP000008694">
    <property type="component" value="Unassembled WGS sequence"/>
</dbReference>
<keyword evidence="2" id="KW-1185">Reference proteome</keyword>
<dbReference type="AlphaFoldDB" id="D7KK41"/>
<accession>D7KK41</accession>
<evidence type="ECO:0000313" key="1">
    <source>
        <dbReference type="EMBL" id="EFH67344.1"/>
    </source>
</evidence>
<dbReference type="Gramene" id="fgenesh1_pg.C_scaffold_1003054">
    <property type="protein sequence ID" value="fgenesh1_pg.C_scaffold_1003054"/>
    <property type="gene ID" value="fgenesh1_pg.C_scaffold_1003054"/>
</dbReference>
<dbReference type="HOGENOM" id="CLU_1295946_0_0_1"/>
<reference evidence="2" key="1">
    <citation type="journal article" date="2011" name="Nat. Genet.">
        <title>The Arabidopsis lyrata genome sequence and the basis of rapid genome size change.</title>
        <authorList>
            <person name="Hu T.T."/>
            <person name="Pattyn P."/>
            <person name="Bakker E.G."/>
            <person name="Cao J."/>
            <person name="Cheng J.-F."/>
            <person name="Clark R.M."/>
            <person name="Fahlgren N."/>
            <person name="Fawcett J.A."/>
            <person name="Grimwood J."/>
            <person name="Gundlach H."/>
            <person name="Haberer G."/>
            <person name="Hollister J.D."/>
            <person name="Ossowski S."/>
            <person name="Ottilar R.P."/>
            <person name="Salamov A.A."/>
            <person name="Schneeberger K."/>
            <person name="Spannagl M."/>
            <person name="Wang X."/>
            <person name="Yang L."/>
            <person name="Nasrallah M.E."/>
            <person name="Bergelson J."/>
            <person name="Carrington J.C."/>
            <person name="Gaut B.S."/>
            <person name="Schmutz J."/>
            <person name="Mayer K.F.X."/>
            <person name="Van de Peer Y."/>
            <person name="Grigoriev I.V."/>
            <person name="Nordborg M."/>
            <person name="Weigel D."/>
            <person name="Guo Y.-L."/>
        </authorList>
    </citation>
    <scope>NUCLEOTIDE SEQUENCE [LARGE SCALE GENOMIC DNA]</scope>
    <source>
        <strain evidence="2">cv. MN47</strain>
    </source>
</reference>
<gene>
    <name evidence="1" type="ORF">ARALYDRAFT_336489</name>
</gene>
<organism evidence="2">
    <name type="scientific">Arabidopsis lyrata subsp. lyrata</name>
    <name type="common">Lyre-leaved rock-cress</name>
    <dbReference type="NCBI Taxonomy" id="81972"/>
    <lineage>
        <taxon>Eukaryota</taxon>
        <taxon>Viridiplantae</taxon>
        <taxon>Streptophyta</taxon>
        <taxon>Embryophyta</taxon>
        <taxon>Tracheophyta</taxon>
        <taxon>Spermatophyta</taxon>
        <taxon>Magnoliopsida</taxon>
        <taxon>eudicotyledons</taxon>
        <taxon>Gunneridae</taxon>
        <taxon>Pentapetalae</taxon>
        <taxon>rosids</taxon>
        <taxon>malvids</taxon>
        <taxon>Brassicales</taxon>
        <taxon>Brassicaceae</taxon>
        <taxon>Camelineae</taxon>
        <taxon>Arabidopsis</taxon>
    </lineage>
</organism>